<name>A0A1H0P4Y0_SELRU</name>
<proteinExistence type="predicted"/>
<dbReference type="AlphaFoldDB" id="A0A1H0P4Y0"/>
<dbReference type="EMBL" id="FNJQ01000004">
    <property type="protein sequence ID" value="SDP00011.1"/>
    <property type="molecule type" value="Genomic_DNA"/>
</dbReference>
<sequence>MIKGSRNTHKHTRISLTWGEEYSYYERYMQLKKAHDLMVKHHPHRSRRQADV</sequence>
<reference evidence="1 2" key="1">
    <citation type="submission" date="2016-10" db="EMBL/GenBank/DDBJ databases">
        <authorList>
            <person name="de Groot N.N."/>
        </authorList>
    </citation>
    <scope>NUCLEOTIDE SEQUENCE [LARGE SCALE GENOMIC DNA]</scope>
    <source>
        <strain evidence="1 2">S137</strain>
    </source>
</reference>
<dbReference type="RefSeq" id="WP_176756702.1">
    <property type="nucleotide sequence ID" value="NZ_FNJQ01000004.1"/>
</dbReference>
<organism evidence="1 2">
    <name type="scientific">Selenomonas ruminantium</name>
    <dbReference type="NCBI Taxonomy" id="971"/>
    <lineage>
        <taxon>Bacteria</taxon>
        <taxon>Bacillati</taxon>
        <taxon>Bacillota</taxon>
        <taxon>Negativicutes</taxon>
        <taxon>Selenomonadales</taxon>
        <taxon>Selenomonadaceae</taxon>
        <taxon>Selenomonas</taxon>
    </lineage>
</organism>
<evidence type="ECO:0000313" key="1">
    <source>
        <dbReference type="EMBL" id="SDP00011.1"/>
    </source>
</evidence>
<evidence type="ECO:0000313" key="2">
    <source>
        <dbReference type="Proteomes" id="UP000182412"/>
    </source>
</evidence>
<gene>
    <name evidence="1" type="ORF">SAMN05216366_104112</name>
</gene>
<dbReference type="Proteomes" id="UP000182412">
    <property type="component" value="Unassembled WGS sequence"/>
</dbReference>
<accession>A0A1H0P4Y0</accession>
<protein>
    <submittedName>
        <fullName evidence="1">Uncharacterized protein</fullName>
    </submittedName>
</protein>